<gene>
    <name evidence="1" type="ORF">AB205_0047070</name>
</gene>
<dbReference type="OrthoDB" id="10251136at2759"/>
<evidence type="ECO:0000313" key="2">
    <source>
        <dbReference type="Proteomes" id="UP000228934"/>
    </source>
</evidence>
<proteinExistence type="predicted"/>
<reference evidence="2" key="1">
    <citation type="journal article" date="2017" name="Nat. Commun.">
        <title>The North American bullfrog draft genome provides insight into hormonal regulation of long noncoding RNA.</title>
        <authorList>
            <person name="Hammond S.A."/>
            <person name="Warren R.L."/>
            <person name="Vandervalk B.P."/>
            <person name="Kucuk E."/>
            <person name="Khan H."/>
            <person name="Gibb E.A."/>
            <person name="Pandoh P."/>
            <person name="Kirk H."/>
            <person name="Zhao Y."/>
            <person name="Jones M."/>
            <person name="Mungall A.J."/>
            <person name="Coope R."/>
            <person name="Pleasance S."/>
            <person name="Moore R.A."/>
            <person name="Holt R.A."/>
            <person name="Round J.M."/>
            <person name="Ohora S."/>
            <person name="Walle B.V."/>
            <person name="Veldhoen N."/>
            <person name="Helbing C.C."/>
            <person name="Birol I."/>
        </authorList>
    </citation>
    <scope>NUCLEOTIDE SEQUENCE [LARGE SCALE GENOMIC DNA]</scope>
</reference>
<dbReference type="Proteomes" id="UP000228934">
    <property type="component" value="Unassembled WGS sequence"/>
</dbReference>
<dbReference type="AlphaFoldDB" id="A0A2G9QGV5"/>
<accession>A0A2G9QGV5</accession>
<protein>
    <submittedName>
        <fullName evidence="1">Uncharacterized protein</fullName>
    </submittedName>
</protein>
<name>A0A2G9QGV5_AQUCT</name>
<organism evidence="1 2">
    <name type="scientific">Aquarana catesbeiana</name>
    <name type="common">American bullfrog</name>
    <name type="synonym">Rana catesbeiana</name>
    <dbReference type="NCBI Taxonomy" id="8400"/>
    <lineage>
        <taxon>Eukaryota</taxon>
        <taxon>Metazoa</taxon>
        <taxon>Chordata</taxon>
        <taxon>Craniata</taxon>
        <taxon>Vertebrata</taxon>
        <taxon>Euteleostomi</taxon>
        <taxon>Amphibia</taxon>
        <taxon>Batrachia</taxon>
        <taxon>Anura</taxon>
        <taxon>Neobatrachia</taxon>
        <taxon>Ranoidea</taxon>
        <taxon>Ranidae</taxon>
        <taxon>Aquarana</taxon>
    </lineage>
</organism>
<keyword evidence="2" id="KW-1185">Reference proteome</keyword>
<evidence type="ECO:0000313" key="1">
    <source>
        <dbReference type="EMBL" id="PIO14869.1"/>
    </source>
</evidence>
<dbReference type="EMBL" id="KV990038">
    <property type="protein sequence ID" value="PIO14869.1"/>
    <property type="molecule type" value="Genomic_DNA"/>
</dbReference>
<sequence length="70" mass="8260">MLMVQILTSRDVFKLCLLKQCYHLIARLEKAHPDVLLSVFLFLMLHFFSTDDSQKGFMSHCQMTRQGFCF</sequence>